<sequence>MTIEIASSYPDLVCSGLVNSGTAWLIAYEGGGCAEPRGLREAQGFFDGKGESEVARASSRFVPWATLAVSYASDAKDSCRAQGASSRRKWDSPATPQEELSSATSQGGTHRRLFNTDRQFAQPEIPWTAEVWGRPFLHNPPEVSLGGFQLGVPPSSNECHRGSWDQSKNLRRITNWNNRALKSRDLAPATIARSIQTDGNAMNTFFQTS</sequence>
<name>A0A0D8JSE6_COCIM</name>
<dbReference type="VEuPathDB" id="FungiDB:CIMG_10701"/>
<gene>
    <name evidence="2" type="ORF">CIMG_10701</name>
</gene>
<feature type="compositionally biased region" description="Polar residues" evidence="1">
    <location>
        <begin position="94"/>
        <end position="108"/>
    </location>
</feature>
<organism evidence="2 3">
    <name type="scientific">Coccidioides immitis (strain RS)</name>
    <name type="common">Valley fever fungus</name>
    <dbReference type="NCBI Taxonomy" id="246410"/>
    <lineage>
        <taxon>Eukaryota</taxon>
        <taxon>Fungi</taxon>
        <taxon>Dikarya</taxon>
        <taxon>Ascomycota</taxon>
        <taxon>Pezizomycotina</taxon>
        <taxon>Eurotiomycetes</taxon>
        <taxon>Eurotiomycetidae</taxon>
        <taxon>Onygenales</taxon>
        <taxon>Onygenaceae</taxon>
        <taxon>Coccidioides</taxon>
    </lineage>
</organism>
<dbReference type="RefSeq" id="XP_012214292.1">
    <property type="nucleotide sequence ID" value="XM_012358869.1"/>
</dbReference>
<reference evidence="3" key="1">
    <citation type="journal article" date="2009" name="Genome Res.">
        <title>Comparative genomic analyses of the human fungal pathogens Coccidioides and their relatives.</title>
        <authorList>
            <person name="Sharpton T.J."/>
            <person name="Stajich J.E."/>
            <person name="Rounsley S.D."/>
            <person name="Gardner M.J."/>
            <person name="Wortman J.R."/>
            <person name="Jordar V.S."/>
            <person name="Maiti R."/>
            <person name="Kodira C.D."/>
            <person name="Neafsey D.E."/>
            <person name="Zeng Q."/>
            <person name="Hung C.-Y."/>
            <person name="McMahan C."/>
            <person name="Muszewska A."/>
            <person name="Grynberg M."/>
            <person name="Mandel M.A."/>
            <person name="Kellner E.M."/>
            <person name="Barker B.M."/>
            <person name="Galgiani J.N."/>
            <person name="Orbach M.J."/>
            <person name="Kirkland T.N."/>
            <person name="Cole G.T."/>
            <person name="Henn M.R."/>
            <person name="Birren B.W."/>
            <person name="Taylor J.W."/>
        </authorList>
    </citation>
    <scope>NUCLEOTIDE SEQUENCE [LARGE SCALE GENOMIC DNA]</scope>
    <source>
        <strain evidence="3">RS</strain>
    </source>
</reference>
<dbReference type="EMBL" id="GG704911">
    <property type="protein sequence ID" value="KJF60197.1"/>
    <property type="molecule type" value="Genomic_DNA"/>
</dbReference>
<dbReference type="GeneID" id="24163398"/>
<keyword evidence="3" id="KW-1185">Reference proteome</keyword>
<accession>A0A0D8JSE6</accession>
<proteinExistence type="predicted"/>
<dbReference type="InParanoid" id="A0A0D8JSE6"/>
<dbReference type="KEGG" id="cim:CIMG_10701"/>
<evidence type="ECO:0000313" key="3">
    <source>
        <dbReference type="Proteomes" id="UP000001261"/>
    </source>
</evidence>
<dbReference type="AlphaFoldDB" id="A0A0D8JSE6"/>
<dbReference type="Proteomes" id="UP000001261">
    <property type="component" value="Unassembled WGS sequence"/>
</dbReference>
<feature type="region of interest" description="Disordered" evidence="1">
    <location>
        <begin position="82"/>
        <end position="111"/>
    </location>
</feature>
<reference evidence="3" key="2">
    <citation type="journal article" date="2010" name="Genome Res.">
        <title>Population genomic sequencing of Coccidioides fungi reveals recent hybridization and transposon control.</title>
        <authorList>
            <person name="Neafsey D.E."/>
            <person name="Barker B.M."/>
            <person name="Sharpton T.J."/>
            <person name="Stajich J.E."/>
            <person name="Park D.J."/>
            <person name="Whiston E."/>
            <person name="Hung C.-Y."/>
            <person name="McMahan C."/>
            <person name="White J."/>
            <person name="Sykes S."/>
            <person name="Heiman D."/>
            <person name="Young S."/>
            <person name="Zeng Q."/>
            <person name="Abouelleil A."/>
            <person name="Aftuck L."/>
            <person name="Bessette D."/>
            <person name="Brown A."/>
            <person name="FitzGerald M."/>
            <person name="Lui A."/>
            <person name="Macdonald J.P."/>
            <person name="Priest M."/>
            <person name="Orbach M.J."/>
            <person name="Galgiani J.N."/>
            <person name="Kirkland T.N."/>
            <person name="Cole G.T."/>
            <person name="Birren B.W."/>
            <person name="Henn M.R."/>
            <person name="Taylor J.W."/>
            <person name="Rounsley S.D."/>
        </authorList>
    </citation>
    <scope>GENOME REANNOTATION</scope>
    <source>
        <strain evidence="3">RS</strain>
    </source>
</reference>
<evidence type="ECO:0000256" key="1">
    <source>
        <dbReference type="SAM" id="MobiDB-lite"/>
    </source>
</evidence>
<evidence type="ECO:0000313" key="2">
    <source>
        <dbReference type="EMBL" id="KJF60197.1"/>
    </source>
</evidence>
<protein>
    <submittedName>
        <fullName evidence="2">Uncharacterized protein</fullName>
    </submittedName>
</protein>